<protein>
    <submittedName>
        <fullName evidence="2">Uncharacterized protein</fullName>
    </submittedName>
</protein>
<dbReference type="Proteomes" id="UP000242015">
    <property type="component" value="Unassembled WGS sequence"/>
</dbReference>
<organism evidence="2 3">
    <name type="scientific">Candidatus Marsarchaeota G2 archaeon BE_D</name>
    <dbReference type="NCBI Taxonomy" id="1978158"/>
    <lineage>
        <taxon>Archaea</taxon>
        <taxon>Candidatus Marsarchaeota</taxon>
        <taxon>Candidatus Marsarchaeota group 2</taxon>
    </lineage>
</organism>
<feature type="non-terminal residue" evidence="2">
    <location>
        <position position="268"/>
    </location>
</feature>
<gene>
    <name evidence="2" type="ORF">B9Q04_17700</name>
</gene>
<evidence type="ECO:0000256" key="1">
    <source>
        <dbReference type="SAM" id="MobiDB-lite"/>
    </source>
</evidence>
<name>A0A2R6C5E3_9ARCH</name>
<feature type="region of interest" description="Disordered" evidence="1">
    <location>
        <begin position="1"/>
        <end position="21"/>
    </location>
</feature>
<reference evidence="2 3" key="1">
    <citation type="submission" date="2017-04" db="EMBL/GenBank/DDBJ databases">
        <title>Novel microbial lineages endemic to geothermal iron-oxide mats fill important gaps in the evolutionary history of Archaea.</title>
        <authorList>
            <person name="Jay Z.J."/>
            <person name="Beam J.P."/>
            <person name="Dlakic M."/>
            <person name="Rusch D.B."/>
            <person name="Kozubal M.A."/>
            <person name="Inskeep W.P."/>
        </authorList>
    </citation>
    <scope>NUCLEOTIDE SEQUENCE [LARGE SCALE GENOMIC DNA]</scope>
    <source>
        <strain evidence="2">BE_D</strain>
    </source>
</reference>
<sequence>MSDSGGVNDPKGGGDKRKTPPFLPGLSGLLAAAYGHRPGLVFARNGAYARLPAAGVLGGRPQAGGALEWELFDLVESWGRKPGGSLYIARWVEGYVDPALQEVTEYIVQAETLEFSSIIGGMRLGALLTRIDDGVLQVEEAELAGSGVRPKKGGHRLRVGAPIIAMSARRPDVIEKIYGASLHTLEEYSYYHITGSNLLATPVLAPAPVEAFRRMAAWESPFSIHLETDLKKAYAVIDQMRTESRFLIALGDAGSPKHYQEAGAAQGG</sequence>
<dbReference type="AlphaFoldDB" id="A0A2R6C5E3"/>
<accession>A0A2R6C5E3</accession>
<evidence type="ECO:0000313" key="3">
    <source>
        <dbReference type="Proteomes" id="UP000242015"/>
    </source>
</evidence>
<evidence type="ECO:0000313" key="2">
    <source>
        <dbReference type="EMBL" id="PSO06113.1"/>
    </source>
</evidence>
<dbReference type="EMBL" id="NEXF01000594">
    <property type="protein sequence ID" value="PSO06113.1"/>
    <property type="molecule type" value="Genomic_DNA"/>
</dbReference>
<proteinExistence type="predicted"/>
<comment type="caution">
    <text evidence="2">The sequence shown here is derived from an EMBL/GenBank/DDBJ whole genome shotgun (WGS) entry which is preliminary data.</text>
</comment>